<evidence type="ECO:0000256" key="3">
    <source>
        <dbReference type="ARBA" id="ARBA00022692"/>
    </source>
</evidence>
<evidence type="ECO:0000256" key="4">
    <source>
        <dbReference type="ARBA" id="ARBA00022703"/>
    </source>
</evidence>
<evidence type="ECO:0000259" key="7">
    <source>
        <dbReference type="SMART" id="SM00337"/>
    </source>
</evidence>
<feature type="domain" description="Bcl-2 Bcl-2 homology region 1-3" evidence="7">
    <location>
        <begin position="77"/>
        <end position="193"/>
    </location>
</feature>
<keyword evidence="6" id="KW-0472">Membrane</keyword>
<dbReference type="GO" id="GO:0042981">
    <property type="term" value="P:regulation of apoptotic process"/>
    <property type="evidence" value="ECO:0007669"/>
    <property type="project" value="InterPro"/>
</dbReference>
<dbReference type="GO" id="GO:0008630">
    <property type="term" value="P:intrinsic apoptotic signaling pathway in response to DNA damage"/>
    <property type="evidence" value="ECO:0007669"/>
    <property type="project" value="TreeGrafter"/>
</dbReference>
<dbReference type="GO" id="GO:0001836">
    <property type="term" value="P:release of cytochrome c from mitochondria"/>
    <property type="evidence" value="ECO:0007669"/>
    <property type="project" value="TreeGrafter"/>
</dbReference>
<reference evidence="9" key="1">
    <citation type="journal article" date="2014" name="Science">
        <title>Nonhuman genetics. Genomic basis for the convergent evolution of electric organs.</title>
        <authorList>
            <person name="Gallant J.R."/>
            <person name="Traeger L.L."/>
            <person name="Volkening J.D."/>
            <person name="Moffett H."/>
            <person name="Chen P.H."/>
            <person name="Novina C.D."/>
            <person name="Phillips G.N.Jr."/>
            <person name="Anand R."/>
            <person name="Wells G.B."/>
            <person name="Pinch M."/>
            <person name="Guth R."/>
            <person name="Unguez G.A."/>
            <person name="Albert J.S."/>
            <person name="Zakon H.H."/>
            <person name="Samanta M.P."/>
            <person name="Sussman M.R."/>
        </authorList>
    </citation>
    <scope>NUCLEOTIDE SEQUENCE [LARGE SCALE GENOMIC DNA]</scope>
</reference>
<evidence type="ECO:0000256" key="6">
    <source>
        <dbReference type="ARBA" id="ARBA00023136"/>
    </source>
</evidence>
<dbReference type="GO" id="GO:0005741">
    <property type="term" value="C:mitochondrial outer membrane"/>
    <property type="evidence" value="ECO:0007669"/>
    <property type="project" value="TreeGrafter"/>
</dbReference>
<organism evidence="8 9">
    <name type="scientific">Electrophorus electricus</name>
    <name type="common">Electric eel</name>
    <name type="synonym">Gymnotus electricus</name>
    <dbReference type="NCBI Taxonomy" id="8005"/>
    <lineage>
        <taxon>Eukaryota</taxon>
        <taxon>Metazoa</taxon>
        <taxon>Chordata</taxon>
        <taxon>Craniata</taxon>
        <taxon>Vertebrata</taxon>
        <taxon>Euteleostomi</taxon>
        <taxon>Actinopterygii</taxon>
        <taxon>Neopterygii</taxon>
        <taxon>Teleostei</taxon>
        <taxon>Ostariophysi</taxon>
        <taxon>Gymnotiformes</taxon>
        <taxon>Gymnotoidei</taxon>
        <taxon>Gymnotidae</taxon>
        <taxon>Electrophorus</taxon>
    </lineage>
</organism>
<protein>
    <recommendedName>
        <fullName evidence="7">Bcl-2 Bcl-2 homology region 1-3 domain-containing protein</fullName>
    </recommendedName>
</protein>
<gene>
    <name evidence="8" type="primary">bokb</name>
</gene>
<keyword evidence="9" id="KW-1185">Reference proteome</keyword>
<keyword evidence="5" id="KW-1133">Transmembrane helix</keyword>
<dbReference type="GO" id="GO:0097192">
    <property type="term" value="P:extrinsic apoptotic signaling pathway in absence of ligand"/>
    <property type="evidence" value="ECO:0007669"/>
    <property type="project" value="TreeGrafter"/>
</dbReference>
<dbReference type="Pfam" id="PF00452">
    <property type="entry name" value="Bcl-2"/>
    <property type="match status" value="1"/>
</dbReference>
<dbReference type="GeneTree" id="ENSGT01130000278292"/>
<dbReference type="Proteomes" id="UP000314983">
    <property type="component" value="Chromosome 15"/>
</dbReference>
<dbReference type="InterPro" id="IPR026298">
    <property type="entry name" value="Bcl-2_fam"/>
</dbReference>
<dbReference type="PANTHER" id="PTHR11256">
    <property type="entry name" value="BCL-2 RELATED"/>
    <property type="match status" value="1"/>
</dbReference>
<keyword evidence="4" id="KW-0053">Apoptosis</keyword>
<comment type="subcellular location">
    <subcellularLocation>
        <location evidence="1">Membrane</location>
        <topology evidence="1">Single-pass membrane protein</topology>
    </subcellularLocation>
</comment>
<dbReference type="SUPFAM" id="SSF56854">
    <property type="entry name" value="Bcl-2 inhibitors of programmed cell death"/>
    <property type="match status" value="1"/>
</dbReference>
<dbReference type="InterPro" id="IPR002475">
    <property type="entry name" value="Bcl2-like"/>
</dbReference>
<evidence type="ECO:0000256" key="1">
    <source>
        <dbReference type="ARBA" id="ARBA00004167"/>
    </source>
</evidence>
<dbReference type="PANTHER" id="PTHR11256:SF48">
    <property type="entry name" value="BCL-2-RELATED OVARIAN KILLER PROTEIN"/>
    <property type="match status" value="1"/>
</dbReference>
<dbReference type="PRINTS" id="PR01862">
    <property type="entry name" value="BCL2FAMILY"/>
</dbReference>
<evidence type="ECO:0000313" key="9">
    <source>
        <dbReference type="Proteomes" id="UP000314983"/>
    </source>
</evidence>
<evidence type="ECO:0000256" key="5">
    <source>
        <dbReference type="ARBA" id="ARBA00022989"/>
    </source>
</evidence>
<dbReference type="SMART" id="SM00337">
    <property type="entry name" value="BCL"/>
    <property type="match status" value="1"/>
</dbReference>
<name>A0A4W4H2R3_ELEEL</name>
<reference evidence="9" key="2">
    <citation type="journal article" date="2017" name="Sci. Adv.">
        <title>A tail of two voltages: Proteomic comparison of the three electric organs of the electric eel.</title>
        <authorList>
            <person name="Traeger L.L."/>
            <person name="Sabat G."/>
            <person name="Barrett-Wilt G.A."/>
            <person name="Wells G.B."/>
            <person name="Sussman M.R."/>
        </authorList>
    </citation>
    <scope>NUCLEOTIDE SEQUENCE [LARGE SCALE GENOMIC DNA]</scope>
</reference>
<sequence length="232" mass="25802">ILMLELITGSFSLTFVAVVGMELFNRTLTDRDLVSQSMMLCRYFMCSRIIREGLSWSKVEPGLPAPDGALGDVLRVLLKLGDELDYLQPYLYRNVAKQLRISVATETMVIDAFLSVATEILSLETEFISKYLLPLPPLGITWGKVVAIFAVAGGLAVDCVRQGHPAMLHTIVESLGELVGKSLASWLKKRGGWGDISKCVTSLDNTAQYHWLSAVVSTWRHLVKTMYVYLMK</sequence>
<dbReference type="PROSITE" id="PS50062">
    <property type="entry name" value="BCL2_FAMILY"/>
    <property type="match status" value="1"/>
</dbReference>
<accession>A0A4W4H2R3</accession>
<dbReference type="InterPro" id="IPR046371">
    <property type="entry name" value="Bcl-2_BH1-3"/>
</dbReference>
<dbReference type="InterPro" id="IPR036834">
    <property type="entry name" value="Bcl-2-like_sf"/>
</dbReference>
<dbReference type="GO" id="GO:0051400">
    <property type="term" value="F:BH domain binding"/>
    <property type="evidence" value="ECO:0007669"/>
    <property type="project" value="TreeGrafter"/>
</dbReference>
<dbReference type="CDD" id="cd06845">
    <property type="entry name" value="Bcl-2_like"/>
    <property type="match status" value="1"/>
</dbReference>
<evidence type="ECO:0000256" key="2">
    <source>
        <dbReference type="ARBA" id="ARBA00009458"/>
    </source>
</evidence>
<dbReference type="Ensembl" id="ENSEEET00000044834.2">
    <property type="protein sequence ID" value="ENSEEEP00000044330.2"/>
    <property type="gene ID" value="ENSEEEG00000020933.2"/>
</dbReference>
<comment type="similarity">
    <text evidence="2">Belongs to the Bcl-2 family.</text>
</comment>
<reference evidence="8" key="3">
    <citation type="submission" date="2020-05" db="EMBL/GenBank/DDBJ databases">
        <title>Electrophorus electricus (electric eel) genome, fEleEle1, primary haplotype.</title>
        <authorList>
            <person name="Myers G."/>
            <person name="Meyer A."/>
            <person name="Fedrigo O."/>
            <person name="Formenti G."/>
            <person name="Rhie A."/>
            <person name="Tracey A."/>
            <person name="Sims Y."/>
            <person name="Jarvis E.D."/>
        </authorList>
    </citation>
    <scope>NUCLEOTIDE SEQUENCE [LARGE SCALE GENOMIC DNA]</scope>
</reference>
<keyword evidence="3" id="KW-0812">Transmembrane</keyword>
<dbReference type="Gene3D" id="1.10.437.10">
    <property type="entry name" value="Blc2-like"/>
    <property type="match status" value="1"/>
</dbReference>
<reference evidence="8" key="5">
    <citation type="submission" date="2025-09" db="UniProtKB">
        <authorList>
            <consortium name="Ensembl"/>
        </authorList>
    </citation>
    <scope>IDENTIFICATION</scope>
</reference>
<proteinExistence type="inferred from homology"/>
<reference evidence="8" key="4">
    <citation type="submission" date="2025-08" db="UniProtKB">
        <authorList>
            <consortium name="Ensembl"/>
        </authorList>
    </citation>
    <scope>IDENTIFICATION</scope>
</reference>
<evidence type="ECO:0000313" key="8">
    <source>
        <dbReference type="Ensembl" id="ENSEEEP00000044330.2"/>
    </source>
</evidence>
<dbReference type="AlphaFoldDB" id="A0A4W4H2R3"/>